<dbReference type="Proteomes" id="UP000309872">
    <property type="component" value="Unassembled WGS sequence"/>
</dbReference>
<dbReference type="RefSeq" id="WP_169305751.1">
    <property type="nucleotide sequence ID" value="NZ_BMJX01000011.1"/>
</dbReference>
<sequence length="128" mass="14196">MSLIGLLICQYGTAQTTTFIKNIQANNTTLVELTDASGQALKKEALYRIKLSVLSTGTRTGAEYLTWYNSLNSVWTLRMVSSAGQVSNHPILVIEDNIVKVKTNHTNMYTIRAFVETYDAANINSLPH</sequence>
<comment type="caution">
    <text evidence="1">The sequence shown here is derived from an EMBL/GenBank/DDBJ whole genome shotgun (WGS) entry which is preliminary data.</text>
</comment>
<reference evidence="1 2" key="1">
    <citation type="submission" date="2019-04" db="EMBL/GenBank/DDBJ databases">
        <title>Sphingobacterium olei sp. nov., isolated from oil-contaminated soil.</title>
        <authorList>
            <person name="Liu B."/>
        </authorList>
    </citation>
    <scope>NUCLEOTIDE SEQUENCE [LARGE SCALE GENOMIC DNA]</scope>
    <source>
        <strain evidence="1 2">Y3L14</strain>
    </source>
</reference>
<dbReference type="AlphaFoldDB" id="A0A4U0GP81"/>
<name>A0A4U0GP81_9SPHI</name>
<keyword evidence="2" id="KW-1185">Reference proteome</keyword>
<evidence type="ECO:0000313" key="2">
    <source>
        <dbReference type="Proteomes" id="UP000309872"/>
    </source>
</evidence>
<accession>A0A4U0GP81</accession>
<protein>
    <submittedName>
        <fullName evidence="1">Uncharacterized protein</fullName>
    </submittedName>
</protein>
<organism evidence="1 2">
    <name type="scientific">Sphingobacterium alkalisoli</name>
    <dbReference type="NCBI Taxonomy" id="1874115"/>
    <lineage>
        <taxon>Bacteria</taxon>
        <taxon>Pseudomonadati</taxon>
        <taxon>Bacteroidota</taxon>
        <taxon>Sphingobacteriia</taxon>
        <taxon>Sphingobacteriales</taxon>
        <taxon>Sphingobacteriaceae</taxon>
        <taxon>Sphingobacterium</taxon>
    </lineage>
</organism>
<gene>
    <name evidence="1" type="ORF">FAZ19_22440</name>
</gene>
<dbReference type="EMBL" id="SUKA01000011">
    <property type="protein sequence ID" value="TJY60701.1"/>
    <property type="molecule type" value="Genomic_DNA"/>
</dbReference>
<proteinExistence type="predicted"/>
<evidence type="ECO:0000313" key="1">
    <source>
        <dbReference type="EMBL" id="TJY60701.1"/>
    </source>
</evidence>